<feature type="compositionally biased region" description="Pro residues" evidence="1">
    <location>
        <begin position="815"/>
        <end position="825"/>
    </location>
</feature>
<evidence type="ECO:0000313" key="3">
    <source>
        <dbReference type="Proteomes" id="UP000186817"/>
    </source>
</evidence>
<feature type="compositionally biased region" description="Basic residues" evidence="1">
    <location>
        <begin position="1157"/>
        <end position="1173"/>
    </location>
</feature>
<evidence type="ECO:0000313" key="2">
    <source>
        <dbReference type="EMBL" id="OLQ07228.1"/>
    </source>
</evidence>
<accession>A0A1Q9EIN3</accession>
<dbReference type="OMA" id="VWRRRIN"/>
<feature type="compositionally biased region" description="Low complexity" evidence="1">
    <location>
        <begin position="723"/>
        <end position="733"/>
    </location>
</feature>
<comment type="caution">
    <text evidence="2">The sequence shown here is derived from an EMBL/GenBank/DDBJ whole genome shotgun (WGS) entry which is preliminary data.</text>
</comment>
<feature type="compositionally biased region" description="Pro residues" evidence="1">
    <location>
        <begin position="525"/>
        <end position="534"/>
    </location>
</feature>
<feature type="compositionally biased region" description="Low complexity" evidence="1">
    <location>
        <begin position="1110"/>
        <end position="1123"/>
    </location>
</feature>
<gene>
    <name evidence="2" type="ORF">AK812_SmicGene9417</name>
</gene>
<dbReference type="AlphaFoldDB" id="A0A1Q9EIN3"/>
<feature type="compositionally biased region" description="Low complexity" evidence="1">
    <location>
        <begin position="618"/>
        <end position="631"/>
    </location>
</feature>
<reference evidence="2 3" key="1">
    <citation type="submission" date="2016-02" db="EMBL/GenBank/DDBJ databases">
        <title>Genome analysis of coral dinoflagellate symbionts highlights evolutionary adaptations to a symbiotic lifestyle.</title>
        <authorList>
            <person name="Aranda M."/>
            <person name="Li Y."/>
            <person name="Liew Y.J."/>
            <person name="Baumgarten S."/>
            <person name="Simakov O."/>
            <person name="Wilson M."/>
            <person name="Piel J."/>
            <person name="Ashoor H."/>
            <person name="Bougouffa S."/>
            <person name="Bajic V.B."/>
            <person name="Ryu T."/>
            <person name="Ravasi T."/>
            <person name="Bayer T."/>
            <person name="Micklem G."/>
            <person name="Kim H."/>
            <person name="Bhak J."/>
            <person name="Lajeunesse T.C."/>
            <person name="Voolstra C.R."/>
        </authorList>
    </citation>
    <scope>NUCLEOTIDE SEQUENCE [LARGE SCALE GENOMIC DNA]</scope>
    <source>
        <strain evidence="2 3">CCMP2467</strain>
    </source>
</reference>
<feature type="compositionally biased region" description="Polar residues" evidence="1">
    <location>
        <begin position="901"/>
        <end position="916"/>
    </location>
</feature>
<feature type="compositionally biased region" description="Low complexity" evidence="1">
    <location>
        <begin position="771"/>
        <end position="784"/>
    </location>
</feature>
<dbReference type="OrthoDB" id="10692049at2759"/>
<dbReference type="EMBL" id="LSRX01000144">
    <property type="protein sequence ID" value="OLQ07228.1"/>
    <property type="molecule type" value="Genomic_DNA"/>
</dbReference>
<feature type="compositionally biased region" description="Low complexity" evidence="1">
    <location>
        <begin position="329"/>
        <end position="345"/>
    </location>
</feature>
<feature type="region of interest" description="Disordered" evidence="1">
    <location>
        <begin position="494"/>
        <end position="1173"/>
    </location>
</feature>
<feature type="compositionally biased region" description="Basic and acidic residues" evidence="1">
    <location>
        <begin position="260"/>
        <end position="277"/>
    </location>
</feature>
<evidence type="ECO:0000256" key="1">
    <source>
        <dbReference type="SAM" id="MobiDB-lite"/>
    </source>
</evidence>
<keyword evidence="3" id="KW-1185">Reference proteome</keyword>
<feature type="compositionally biased region" description="Low complexity" evidence="1">
    <location>
        <begin position="672"/>
        <end position="682"/>
    </location>
</feature>
<dbReference type="Proteomes" id="UP000186817">
    <property type="component" value="Unassembled WGS sequence"/>
</dbReference>
<protein>
    <submittedName>
        <fullName evidence="2">Uncharacterized protein</fullName>
    </submittedName>
</protein>
<name>A0A1Q9EIN3_SYMMI</name>
<feature type="compositionally biased region" description="Basic and acidic residues" evidence="1">
    <location>
        <begin position="921"/>
        <end position="932"/>
    </location>
</feature>
<feature type="compositionally biased region" description="Pro residues" evidence="1">
    <location>
        <begin position="875"/>
        <end position="887"/>
    </location>
</feature>
<proteinExistence type="predicted"/>
<feature type="compositionally biased region" description="Pro residues" evidence="1">
    <location>
        <begin position="713"/>
        <end position="722"/>
    </location>
</feature>
<feature type="compositionally biased region" description="Pro residues" evidence="1">
    <location>
        <begin position="572"/>
        <end position="581"/>
    </location>
</feature>
<organism evidence="2 3">
    <name type="scientific">Symbiodinium microadriaticum</name>
    <name type="common">Dinoflagellate</name>
    <name type="synonym">Zooxanthella microadriatica</name>
    <dbReference type="NCBI Taxonomy" id="2951"/>
    <lineage>
        <taxon>Eukaryota</taxon>
        <taxon>Sar</taxon>
        <taxon>Alveolata</taxon>
        <taxon>Dinophyceae</taxon>
        <taxon>Suessiales</taxon>
        <taxon>Symbiodiniaceae</taxon>
        <taxon>Symbiodinium</taxon>
    </lineage>
</organism>
<sequence length="1173" mass="119792">MEAGRWWAAAAAEAEAVTVRATELTAIEAGVEVGEAAAVALELAWAELETGSSFFENRCKEQKESWTSGLAWDYDENAKQAQSHSGRDRSSSEDQLAARAKLDLVLASRDFDPGDLLDAIEAELGMESPISVSRLALVFDDATSLLRSLRLLAKVALQCLEYDQSHTYQVLWIQNDFAHPACDGSREVSLGLQLERESPEVSELRLVLRGLLQAKKTSSQLLEAALEAWLLEQDGRLQPSEAESMATESVADPQETTEVESQKQDEEEEGKVGKETSSKQGSDGEGFKVEAKPETSPEELVDAKDSEPSQAQAPEREADAANAGTTSVDASASLGDAEASAALAMEELEPMPPSGDADDLGPGQASDQADVADLQGDAEPKPKAARPTSAEASPEESGAQPAGPETTEALPEIVASGTTATEADGSQGLRLKEAAASASEDGPADPSGAQAAAEEQPTVSVVQDPVALQSAKQKHKVKAVPTQAQQFVSLAGKSAVTPSVDEDAHRFSKAEPVQAAGVEASPGSASPPPPPPPVSALEAKSISGMPPGGYKDSAAVGASNGPDTDSGLRAKPSPPAAPPAPTAEAKAKPSDEGQGGSPAILSMSPKNGAKPLPPAAPAAPTAESKATPSPAHAKASQPETADAAQGVPPAIPSTPPKKGAMPLPPAAPPAPTAEAKATPSPAHAKASQPETADAAQGVPPAIPSTPPKKGAMPLPPAAPPAPTAEAKATPSPAHAKASQLETVDAAQGVPPAIPSTPPKNGAKPLPPAAPAAPTAESKATPSPAHAKASQPETADAAQGVPPAIPSTPPKKGAMPLPPAAPPPPTADAGQGGLLPATAQIQRSPPHAVSATLARSPGPAAPVPPAAAVPASAALPVPPPPPGPPPKPTTETALLSRPPVDTQPNSAPATDVGSSQALDEEVERKLAPRRQDPSHGAGPPEETSGTWQGVGLRRQAIDELQLVPEESQHSKTGPQRPALHGRDPNEAIGVEPDGDVPVAAEQAVHAPQPCHALARPDDAPPGLEQGAEPAESAPETCSNASRRRQAIDELQLVPEESQHSKTGPQRPALHGRDPNEAIGVEPDGDVPVAAEQAVHAPQPSPTTHRLDPNREQSQQSLHLLEQTLPKGALEGVEAGAVPAEDYRTSKSAPSSGGDRTRRGPKGRHTRTAVRAALK</sequence>
<feature type="compositionally biased region" description="Low complexity" evidence="1">
    <location>
        <begin position="515"/>
        <end position="524"/>
    </location>
</feature>
<feature type="compositionally biased region" description="Basic and acidic residues" evidence="1">
    <location>
        <begin position="285"/>
        <end position="307"/>
    </location>
</feature>
<feature type="compositionally biased region" description="Pro residues" evidence="1">
    <location>
        <begin position="662"/>
        <end position="671"/>
    </location>
</feature>
<feature type="region of interest" description="Disordered" evidence="1">
    <location>
        <begin position="240"/>
        <end position="481"/>
    </location>
</feature>